<dbReference type="OrthoDB" id="5524593at2"/>
<dbReference type="Pfam" id="PF18029">
    <property type="entry name" value="Glyoxalase_6"/>
    <property type="match status" value="1"/>
</dbReference>
<protein>
    <recommendedName>
        <fullName evidence="2">Glyoxalase-like domain-containing protein</fullName>
    </recommendedName>
</protein>
<sequence>MTIPTTLFGIRYDTQDAAVSADFWAALLRRTVNPGASSESASIAPGDDPSSGPTLMFHRVPEAKTVKNRIHFDLVTTAFDAELARVVGLGATVRASFEAWTTLADPEGNEFDLIRG</sequence>
<dbReference type="Gene3D" id="3.10.180.10">
    <property type="entry name" value="2,3-Dihydroxybiphenyl 1,2-Dioxygenase, domain 1"/>
    <property type="match status" value="1"/>
</dbReference>
<dbReference type="EMBL" id="NBWZ01000001">
    <property type="protein sequence ID" value="RFA09043.1"/>
    <property type="molecule type" value="Genomic_DNA"/>
</dbReference>
<name>A0A3E0VHQ8_9MICO</name>
<keyword evidence="4" id="KW-1185">Reference proteome</keyword>
<evidence type="ECO:0000259" key="2">
    <source>
        <dbReference type="Pfam" id="PF18029"/>
    </source>
</evidence>
<feature type="domain" description="Glyoxalase-like" evidence="2">
    <location>
        <begin position="12"/>
        <end position="114"/>
    </location>
</feature>
<feature type="region of interest" description="Disordered" evidence="1">
    <location>
        <begin position="34"/>
        <end position="54"/>
    </location>
</feature>
<gene>
    <name evidence="3" type="ORF">B7R54_07245</name>
</gene>
<dbReference type="InterPro" id="IPR041581">
    <property type="entry name" value="Glyoxalase_6"/>
</dbReference>
<proteinExistence type="predicted"/>
<dbReference type="AlphaFoldDB" id="A0A3E0VHQ8"/>
<accession>A0A3E0VHQ8</accession>
<dbReference type="Proteomes" id="UP000256486">
    <property type="component" value="Unassembled WGS sequence"/>
</dbReference>
<dbReference type="InterPro" id="IPR029068">
    <property type="entry name" value="Glyas_Bleomycin-R_OHBP_Dase"/>
</dbReference>
<reference evidence="3 4" key="1">
    <citation type="submission" date="2017-04" db="EMBL/GenBank/DDBJ databases">
        <title>Comparative genome analysis of Subtercola boreus.</title>
        <authorList>
            <person name="Cho Y.-J."/>
            <person name="Cho A."/>
            <person name="Kim O.-S."/>
            <person name="Lee J.-I."/>
        </authorList>
    </citation>
    <scope>NUCLEOTIDE SEQUENCE [LARGE SCALE GENOMIC DNA]</scope>
    <source>
        <strain evidence="3 4">K300</strain>
    </source>
</reference>
<organism evidence="3 4">
    <name type="scientific">Subtercola boreus</name>
    <dbReference type="NCBI Taxonomy" id="120213"/>
    <lineage>
        <taxon>Bacteria</taxon>
        <taxon>Bacillati</taxon>
        <taxon>Actinomycetota</taxon>
        <taxon>Actinomycetes</taxon>
        <taxon>Micrococcales</taxon>
        <taxon>Microbacteriaceae</taxon>
        <taxon>Subtercola</taxon>
    </lineage>
</organism>
<evidence type="ECO:0000313" key="3">
    <source>
        <dbReference type="EMBL" id="RFA09043.1"/>
    </source>
</evidence>
<dbReference type="SUPFAM" id="SSF54593">
    <property type="entry name" value="Glyoxalase/Bleomycin resistance protein/Dihydroxybiphenyl dioxygenase"/>
    <property type="match status" value="1"/>
</dbReference>
<evidence type="ECO:0000313" key="4">
    <source>
        <dbReference type="Proteomes" id="UP000256486"/>
    </source>
</evidence>
<comment type="caution">
    <text evidence="3">The sequence shown here is derived from an EMBL/GenBank/DDBJ whole genome shotgun (WGS) entry which is preliminary data.</text>
</comment>
<dbReference type="RefSeq" id="WP_116414439.1">
    <property type="nucleotide sequence ID" value="NZ_NBWZ01000001.1"/>
</dbReference>
<dbReference type="PANTHER" id="PTHR35908">
    <property type="entry name" value="HYPOTHETICAL FUSION PROTEIN"/>
    <property type="match status" value="1"/>
</dbReference>
<dbReference type="PANTHER" id="PTHR35908:SF1">
    <property type="entry name" value="CONSERVED PROTEIN"/>
    <property type="match status" value="1"/>
</dbReference>
<evidence type="ECO:0000256" key="1">
    <source>
        <dbReference type="SAM" id="MobiDB-lite"/>
    </source>
</evidence>